<evidence type="ECO:0000256" key="1">
    <source>
        <dbReference type="SAM" id="MobiDB-lite"/>
    </source>
</evidence>
<evidence type="ECO:0000313" key="4">
    <source>
        <dbReference type="Proteomes" id="UP001168877"/>
    </source>
</evidence>
<sequence>MRVTICGKGKVQSPDTLEIDTSTRTLVSTLYSLLPASSTDMSSSSAAARVFNGCRALFAPAKAASTSASASAPTTKKKAGTPAKMPRTKSPPKPRESNPNRTSGIFKVGPVSPALASLLGATESSRADSVRQIWSYIKTHNLQNPENKREIICDAKLKAIFDGKDVVGFLEIGKLLTRHFV</sequence>
<reference evidence="3" key="1">
    <citation type="journal article" date="2022" name="Plant J.">
        <title>Strategies of tolerance reflected in two North American maple genomes.</title>
        <authorList>
            <person name="McEvoy S.L."/>
            <person name="Sezen U.U."/>
            <person name="Trouern-Trend A."/>
            <person name="McMahon S.M."/>
            <person name="Schaberg P.G."/>
            <person name="Yang J."/>
            <person name="Wegrzyn J.L."/>
            <person name="Swenson N.G."/>
        </authorList>
    </citation>
    <scope>NUCLEOTIDE SEQUENCE</scope>
    <source>
        <strain evidence="3">NS2018</strain>
    </source>
</reference>
<dbReference type="InterPro" id="IPR003121">
    <property type="entry name" value="SWIB_MDM2_domain"/>
</dbReference>
<organism evidence="3 4">
    <name type="scientific">Acer saccharum</name>
    <name type="common">Sugar maple</name>
    <dbReference type="NCBI Taxonomy" id="4024"/>
    <lineage>
        <taxon>Eukaryota</taxon>
        <taxon>Viridiplantae</taxon>
        <taxon>Streptophyta</taxon>
        <taxon>Embryophyta</taxon>
        <taxon>Tracheophyta</taxon>
        <taxon>Spermatophyta</taxon>
        <taxon>Magnoliopsida</taxon>
        <taxon>eudicotyledons</taxon>
        <taxon>Gunneridae</taxon>
        <taxon>Pentapetalae</taxon>
        <taxon>rosids</taxon>
        <taxon>malvids</taxon>
        <taxon>Sapindales</taxon>
        <taxon>Sapindaceae</taxon>
        <taxon>Hippocastanoideae</taxon>
        <taxon>Acereae</taxon>
        <taxon>Acer</taxon>
    </lineage>
</organism>
<dbReference type="SUPFAM" id="SSF47592">
    <property type="entry name" value="SWIB/MDM2 domain"/>
    <property type="match status" value="1"/>
</dbReference>
<reference evidence="3" key="2">
    <citation type="submission" date="2023-06" db="EMBL/GenBank/DDBJ databases">
        <authorList>
            <person name="Swenson N.G."/>
            <person name="Wegrzyn J.L."/>
            <person name="Mcevoy S.L."/>
        </authorList>
    </citation>
    <scope>NUCLEOTIDE SEQUENCE</scope>
    <source>
        <strain evidence="3">NS2018</strain>
        <tissue evidence="3">Leaf</tissue>
    </source>
</reference>
<proteinExistence type="predicted"/>
<protein>
    <recommendedName>
        <fullName evidence="2">DM2 domain-containing protein</fullName>
    </recommendedName>
</protein>
<dbReference type="SMART" id="SM00151">
    <property type="entry name" value="SWIB"/>
    <property type="match status" value="1"/>
</dbReference>
<comment type="caution">
    <text evidence="3">The sequence shown here is derived from an EMBL/GenBank/DDBJ whole genome shotgun (WGS) entry which is preliminary data.</text>
</comment>
<feature type="region of interest" description="Disordered" evidence="1">
    <location>
        <begin position="65"/>
        <end position="106"/>
    </location>
</feature>
<name>A0AA39T632_ACESA</name>
<dbReference type="Proteomes" id="UP001168877">
    <property type="component" value="Unassembled WGS sequence"/>
</dbReference>
<dbReference type="PROSITE" id="PS51925">
    <property type="entry name" value="SWIB_MDM2"/>
    <property type="match status" value="1"/>
</dbReference>
<dbReference type="AlphaFoldDB" id="A0AA39T632"/>
<feature type="domain" description="DM2" evidence="2">
    <location>
        <begin position="104"/>
        <end position="181"/>
    </location>
</feature>
<dbReference type="PANTHER" id="PTHR13844">
    <property type="entry name" value="SWI/SNF-RELATED MATRIX-ASSOCIATED ACTIN-DEPENDENT REGULATOR OF CHROMATIN SUBFAMILY D"/>
    <property type="match status" value="1"/>
</dbReference>
<dbReference type="Gene3D" id="1.10.245.10">
    <property type="entry name" value="SWIB/MDM2 domain"/>
    <property type="match status" value="1"/>
</dbReference>
<dbReference type="InterPro" id="IPR036885">
    <property type="entry name" value="SWIB_MDM2_dom_sf"/>
</dbReference>
<dbReference type="EMBL" id="JAUESC010000003">
    <property type="protein sequence ID" value="KAK0601604.1"/>
    <property type="molecule type" value="Genomic_DNA"/>
</dbReference>
<evidence type="ECO:0000313" key="3">
    <source>
        <dbReference type="EMBL" id="KAK0601604.1"/>
    </source>
</evidence>
<feature type="compositionally biased region" description="Low complexity" evidence="1">
    <location>
        <begin position="65"/>
        <end position="84"/>
    </location>
</feature>
<accession>A0AA39T632</accession>
<evidence type="ECO:0000259" key="2">
    <source>
        <dbReference type="PROSITE" id="PS51925"/>
    </source>
</evidence>
<dbReference type="CDD" id="cd10567">
    <property type="entry name" value="SWIB-MDM2_like"/>
    <property type="match status" value="1"/>
</dbReference>
<keyword evidence="4" id="KW-1185">Reference proteome</keyword>
<dbReference type="Pfam" id="PF02201">
    <property type="entry name" value="SWIB"/>
    <property type="match status" value="1"/>
</dbReference>
<gene>
    <name evidence="3" type="ORF">LWI29_025734</name>
</gene>
<dbReference type="InterPro" id="IPR019835">
    <property type="entry name" value="SWIB_domain"/>
</dbReference>